<dbReference type="InterPro" id="IPR002156">
    <property type="entry name" value="RNaseH_domain"/>
</dbReference>
<reference evidence="2" key="1">
    <citation type="submission" date="2019-09" db="EMBL/GenBank/DDBJ databases">
        <title>Draft genome information of white flower Hibiscus syriacus.</title>
        <authorList>
            <person name="Kim Y.-M."/>
        </authorList>
    </citation>
    <scope>NUCLEOTIDE SEQUENCE [LARGE SCALE GENOMIC DNA]</scope>
    <source>
        <strain evidence="2">YM2019G1</strain>
    </source>
</reference>
<dbReference type="GO" id="GO:0004523">
    <property type="term" value="F:RNA-DNA hybrid ribonuclease activity"/>
    <property type="evidence" value="ECO:0007669"/>
    <property type="project" value="InterPro"/>
</dbReference>
<dbReference type="PANTHER" id="PTHR47723:SF19">
    <property type="entry name" value="POLYNUCLEOTIDYL TRANSFERASE, RIBONUCLEASE H-LIKE SUPERFAMILY PROTEIN"/>
    <property type="match status" value="1"/>
</dbReference>
<evidence type="ECO:0000313" key="3">
    <source>
        <dbReference type="Proteomes" id="UP000436088"/>
    </source>
</evidence>
<dbReference type="Proteomes" id="UP000436088">
    <property type="component" value="Unassembled WGS sequence"/>
</dbReference>
<gene>
    <name evidence="2" type="ORF">F3Y22_tig00111027pilonHSYRG00646</name>
</gene>
<dbReference type="GO" id="GO:0003676">
    <property type="term" value="F:nucleic acid binding"/>
    <property type="evidence" value="ECO:0007669"/>
    <property type="project" value="InterPro"/>
</dbReference>
<dbReference type="Gene3D" id="3.30.420.10">
    <property type="entry name" value="Ribonuclease H-like superfamily/Ribonuclease H"/>
    <property type="match status" value="1"/>
</dbReference>
<dbReference type="CDD" id="cd06222">
    <property type="entry name" value="RNase_H_like"/>
    <property type="match status" value="1"/>
</dbReference>
<name>A0A6A2Z6B6_HIBSY</name>
<evidence type="ECO:0000259" key="1">
    <source>
        <dbReference type="Pfam" id="PF13456"/>
    </source>
</evidence>
<dbReference type="EMBL" id="VEPZ02001209">
    <property type="protein sequence ID" value="KAE8686980.1"/>
    <property type="molecule type" value="Genomic_DNA"/>
</dbReference>
<organism evidence="2 3">
    <name type="scientific">Hibiscus syriacus</name>
    <name type="common">Rose of Sharon</name>
    <dbReference type="NCBI Taxonomy" id="106335"/>
    <lineage>
        <taxon>Eukaryota</taxon>
        <taxon>Viridiplantae</taxon>
        <taxon>Streptophyta</taxon>
        <taxon>Embryophyta</taxon>
        <taxon>Tracheophyta</taxon>
        <taxon>Spermatophyta</taxon>
        <taxon>Magnoliopsida</taxon>
        <taxon>eudicotyledons</taxon>
        <taxon>Gunneridae</taxon>
        <taxon>Pentapetalae</taxon>
        <taxon>rosids</taxon>
        <taxon>malvids</taxon>
        <taxon>Malvales</taxon>
        <taxon>Malvaceae</taxon>
        <taxon>Malvoideae</taxon>
        <taxon>Hibiscus</taxon>
    </lineage>
</organism>
<sequence length="139" mass="15543">MLMMWFLRQLTLALSVAVGVVSALHAELWAILIGLQFARDKGFDFEQVHSDCAKAVEMLNDTNASLSSLSLSLSLVRFIDAFRHGEWATTIIWIPRNCNKPAYMLAKNVDPSSLEIIYLTSPPAVVVSLLEMDTLYLQL</sequence>
<dbReference type="InterPro" id="IPR012337">
    <property type="entry name" value="RNaseH-like_sf"/>
</dbReference>
<dbReference type="InterPro" id="IPR036397">
    <property type="entry name" value="RNaseH_sf"/>
</dbReference>
<dbReference type="AlphaFoldDB" id="A0A6A2Z6B6"/>
<evidence type="ECO:0000313" key="2">
    <source>
        <dbReference type="EMBL" id="KAE8686980.1"/>
    </source>
</evidence>
<dbReference type="SUPFAM" id="SSF53098">
    <property type="entry name" value="Ribonuclease H-like"/>
    <property type="match status" value="1"/>
</dbReference>
<dbReference type="PANTHER" id="PTHR47723">
    <property type="entry name" value="OS05G0353850 PROTEIN"/>
    <property type="match status" value="1"/>
</dbReference>
<feature type="domain" description="RNase H type-1" evidence="1">
    <location>
        <begin position="21"/>
        <end position="108"/>
    </location>
</feature>
<comment type="caution">
    <text evidence="2">The sequence shown here is derived from an EMBL/GenBank/DDBJ whole genome shotgun (WGS) entry which is preliminary data.</text>
</comment>
<proteinExistence type="predicted"/>
<dbReference type="InterPro" id="IPR044730">
    <property type="entry name" value="RNase_H-like_dom_plant"/>
</dbReference>
<keyword evidence="3" id="KW-1185">Reference proteome</keyword>
<accession>A0A6A2Z6B6</accession>
<dbReference type="InterPro" id="IPR053151">
    <property type="entry name" value="RNase_H-like"/>
</dbReference>
<dbReference type="Pfam" id="PF13456">
    <property type="entry name" value="RVT_3"/>
    <property type="match status" value="1"/>
</dbReference>
<protein>
    <recommendedName>
        <fullName evidence="1">RNase H type-1 domain-containing protein</fullName>
    </recommendedName>
</protein>